<feature type="compositionally biased region" description="Pro residues" evidence="2">
    <location>
        <begin position="117"/>
        <end position="134"/>
    </location>
</feature>
<keyword evidence="1" id="KW-0175">Coiled coil</keyword>
<dbReference type="EMBL" id="JAAIVB010000044">
    <property type="protein sequence ID" value="NEX62056.1"/>
    <property type="molecule type" value="Genomic_DNA"/>
</dbReference>
<dbReference type="Proteomes" id="UP000482155">
    <property type="component" value="Unassembled WGS sequence"/>
</dbReference>
<evidence type="ECO:0000313" key="4">
    <source>
        <dbReference type="Proteomes" id="UP000482155"/>
    </source>
</evidence>
<feature type="compositionally biased region" description="Polar residues" evidence="2">
    <location>
        <begin position="135"/>
        <end position="152"/>
    </location>
</feature>
<feature type="compositionally biased region" description="Low complexity" evidence="2">
    <location>
        <begin position="16"/>
        <end position="30"/>
    </location>
</feature>
<comment type="caution">
    <text evidence="3">The sequence shown here is derived from an EMBL/GenBank/DDBJ whole genome shotgun (WGS) entry which is preliminary data.</text>
</comment>
<feature type="compositionally biased region" description="Polar residues" evidence="2">
    <location>
        <begin position="66"/>
        <end position="82"/>
    </location>
</feature>
<dbReference type="AlphaFoldDB" id="A0A6B3ST94"/>
<feature type="compositionally biased region" description="Polar residues" evidence="2">
    <location>
        <begin position="93"/>
        <end position="105"/>
    </location>
</feature>
<evidence type="ECO:0000256" key="1">
    <source>
        <dbReference type="SAM" id="Coils"/>
    </source>
</evidence>
<evidence type="ECO:0000313" key="3">
    <source>
        <dbReference type="EMBL" id="NEX62056.1"/>
    </source>
</evidence>
<organism evidence="3 4">
    <name type="scientific">Noviherbaspirillum galbum</name>
    <dbReference type="NCBI Taxonomy" id="2709383"/>
    <lineage>
        <taxon>Bacteria</taxon>
        <taxon>Pseudomonadati</taxon>
        <taxon>Pseudomonadota</taxon>
        <taxon>Betaproteobacteria</taxon>
        <taxon>Burkholderiales</taxon>
        <taxon>Oxalobacteraceae</taxon>
        <taxon>Noviherbaspirillum</taxon>
    </lineage>
</organism>
<sequence length="394" mass="42830">MTKPIVGTILANDVPESSANSSQSQNSSENKIVIAPSGPHSSGIGVTGQGKSNPLSERPPGGRSGLNATQNSITATTPTISYRASEGSPFRRNGNQAVSSHSVENGSVPLKSLGREPPQPPPYTVGPRSAPPPLFNSSPNTEGRVSKTSSNRPLWILENGSLRNPTAKEKEEANPGMRTTACSPGLVDQENQNSGPFTPRERPEKQQFNDKYALDLMKTSLEEIRSKKAEMQNASRDNPDPTGHSAQISELNEKILHFETAIKNLEAKPKTSDKQVAPNIELYKKAAYEHAGQLENDSITVLTFFFANTTSLYKQGIGNDPKFVAKITLAESSLMHIKAQSEAMLTHLDRNNHPAPDATELKQKLRSNLKHADELLTRFKQAYSIFLGEGNDLK</sequence>
<evidence type="ECO:0000256" key="2">
    <source>
        <dbReference type="SAM" id="MobiDB-lite"/>
    </source>
</evidence>
<reference evidence="3 4" key="1">
    <citation type="submission" date="2020-02" db="EMBL/GenBank/DDBJ databases">
        <authorList>
            <person name="Kim M.K."/>
        </authorList>
    </citation>
    <scope>NUCLEOTIDE SEQUENCE [LARGE SCALE GENOMIC DNA]</scope>
    <source>
        <strain evidence="3 4">17J57-3</strain>
    </source>
</reference>
<feature type="coiled-coil region" evidence="1">
    <location>
        <begin position="214"/>
        <end position="268"/>
    </location>
</feature>
<protein>
    <submittedName>
        <fullName evidence="3">Uncharacterized protein</fullName>
    </submittedName>
</protein>
<proteinExistence type="predicted"/>
<dbReference type="RefSeq" id="WP_163963883.1">
    <property type="nucleotide sequence ID" value="NZ_JAAIVB010000044.1"/>
</dbReference>
<keyword evidence="4" id="KW-1185">Reference proteome</keyword>
<gene>
    <name evidence="3" type="ORF">G3574_13285</name>
</gene>
<feature type="region of interest" description="Disordered" evidence="2">
    <location>
        <begin position="1"/>
        <end position="206"/>
    </location>
</feature>
<name>A0A6B3ST94_9BURK</name>
<accession>A0A6B3ST94</accession>